<reference evidence="14" key="1">
    <citation type="submission" date="2015-09" db="EMBL/GenBank/DDBJ databases">
        <authorList>
            <person name="Sai Rama Sridatta P."/>
        </authorList>
    </citation>
    <scope>NUCLEOTIDE SEQUENCE [LARGE SCALE GENOMIC DNA]</scope>
</reference>
<keyword evidence="8" id="KW-0458">Lysosome</keyword>
<evidence type="ECO:0000256" key="1">
    <source>
        <dbReference type="ARBA" id="ARBA00004530"/>
    </source>
</evidence>
<keyword evidence="8" id="KW-1015">Disulfide bond</keyword>
<evidence type="ECO:0000256" key="11">
    <source>
        <dbReference type="SAM" id="SignalP"/>
    </source>
</evidence>
<evidence type="ECO:0000256" key="6">
    <source>
        <dbReference type="ARBA" id="ARBA00023136"/>
    </source>
</evidence>
<keyword evidence="3 11" id="KW-0732">Signal</keyword>
<dbReference type="STRING" id="8187.ENSLCAP00010047431"/>
<dbReference type="GeneID" id="108895195"/>
<keyword evidence="6 8" id="KW-0472">Membrane</keyword>
<dbReference type="InterPro" id="IPR002000">
    <property type="entry name" value="Lysosome-assoc_membr_glycop"/>
</dbReference>
<dbReference type="InParanoid" id="A0A4W6FB89"/>
<keyword evidence="2 8" id="KW-0812">Transmembrane</keyword>
<keyword evidence="5 10" id="KW-1133">Transmembrane helix</keyword>
<feature type="chain" id="PRO_5044613812" evidence="11">
    <location>
        <begin position="22"/>
        <end position="337"/>
    </location>
</feature>
<evidence type="ECO:0000259" key="12">
    <source>
        <dbReference type="Pfam" id="PF01299"/>
    </source>
</evidence>
<accession>A0A4W6FB89</accession>
<dbReference type="GO" id="GO:0031902">
    <property type="term" value="C:late endosome membrane"/>
    <property type="evidence" value="ECO:0007669"/>
    <property type="project" value="TreeGrafter"/>
</dbReference>
<evidence type="ECO:0000256" key="8">
    <source>
        <dbReference type="PROSITE-ProRule" id="PRU00740"/>
    </source>
</evidence>
<comment type="subcellular location">
    <subcellularLocation>
        <location evidence="1">Endosome membrane</location>
        <topology evidence="1">Single-pass type I membrane protein</topology>
    </subcellularLocation>
    <subcellularLocation>
        <location evidence="8">Lysosome membrane</location>
        <topology evidence="8">Single-pass type I membrane protein</topology>
    </subcellularLocation>
</comment>
<dbReference type="GO" id="GO:0072594">
    <property type="term" value="P:establishment of protein localization to organelle"/>
    <property type="evidence" value="ECO:0007669"/>
    <property type="project" value="TreeGrafter"/>
</dbReference>
<dbReference type="PANTHER" id="PTHR11506:SF2">
    <property type="entry name" value="MACROSIALIN"/>
    <property type="match status" value="1"/>
</dbReference>
<keyword evidence="4" id="KW-0967">Endosome</keyword>
<feature type="domain" description="Lysosome-associated membrane glycoprotein 2-like luminal" evidence="12">
    <location>
        <begin position="144"/>
        <end position="283"/>
    </location>
</feature>
<organism evidence="13 14">
    <name type="scientific">Lates calcarifer</name>
    <name type="common">Barramundi</name>
    <name type="synonym">Holocentrus calcarifer</name>
    <dbReference type="NCBI Taxonomy" id="8187"/>
    <lineage>
        <taxon>Eukaryota</taxon>
        <taxon>Metazoa</taxon>
        <taxon>Chordata</taxon>
        <taxon>Craniata</taxon>
        <taxon>Vertebrata</taxon>
        <taxon>Euteleostomi</taxon>
        <taxon>Actinopterygii</taxon>
        <taxon>Neopterygii</taxon>
        <taxon>Teleostei</taxon>
        <taxon>Neoteleostei</taxon>
        <taxon>Acanthomorphata</taxon>
        <taxon>Carangaria</taxon>
        <taxon>Carangaria incertae sedis</taxon>
        <taxon>Centropomidae</taxon>
        <taxon>Lates</taxon>
    </lineage>
</organism>
<evidence type="ECO:0000256" key="9">
    <source>
        <dbReference type="SAM" id="MobiDB-lite"/>
    </source>
</evidence>
<evidence type="ECO:0000313" key="14">
    <source>
        <dbReference type="Proteomes" id="UP000314980"/>
    </source>
</evidence>
<evidence type="ECO:0000256" key="7">
    <source>
        <dbReference type="ARBA" id="ARBA00023180"/>
    </source>
</evidence>
<gene>
    <name evidence="13 15" type="primary">cd68</name>
</gene>
<dbReference type="Proteomes" id="UP000314980">
    <property type="component" value="Unassembled WGS sequence"/>
</dbReference>
<dbReference type="GO" id="GO:0005765">
    <property type="term" value="C:lysosomal membrane"/>
    <property type="evidence" value="ECO:0007669"/>
    <property type="project" value="UniProtKB-SubCell"/>
</dbReference>
<dbReference type="Proteomes" id="UP000694890">
    <property type="component" value="Linkage group LG14"/>
</dbReference>
<feature type="region of interest" description="Disordered" evidence="9">
    <location>
        <begin position="21"/>
        <end position="145"/>
    </location>
</feature>
<dbReference type="OrthoDB" id="9428839at2759"/>
<dbReference type="RefSeq" id="XP_018549353.1">
    <property type="nucleotide sequence ID" value="XM_018693837.2"/>
</dbReference>
<keyword evidence="14" id="KW-1185">Reference proteome</keyword>
<dbReference type="PANTHER" id="PTHR11506">
    <property type="entry name" value="LYSOSOME-ASSOCIATED MEMBRANE GLYCOPROTEIN"/>
    <property type="match status" value="1"/>
</dbReference>
<evidence type="ECO:0000313" key="15">
    <source>
        <dbReference type="RefSeq" id="XP_018549353.1"/>
    </source>
</evidence>
<dbReference type="Gene3D" id="2.40.160.110">
    <property type="match status" value="1"/>
</dbReference>
<dbReference type="KEGG" id="lcf:108895195"/>
<evidence type="ECO:0000313" key="13">
    <source>
        <dbReference type="Ensembl" id="ENSLCAP00010047431.1"/>
    </source>
</evidence>
<feature type="disulfide bond" evidence="8">
    <location>
        <begin position="258"/>
        <end position="295"/>
    </location>
</feature>
<comment type="caution">
    <text evidence="8">Lacks conserved residue(s) required for the propagation of feature annotation.</text>
</comment>
<dbReference type="PRINTS" id="PR00336">
    <property type="entry name" value="LYSASSOCTDMP"/>
</dbReference>
<dbReference type="GO" id="GO:0005886">
    <property type="term" value="C:plasma membrane"/>
    <property type="evidence" value="ECO:0007669"/>
    <property type="project" value="TreeGrafter"/>
</dbReference>
<reference evidence="13" key="3">
    <citation type="submission" date="2025-05" db="UniProtKB">
        <authorList>
            <consortium name="Ensembl"/>
        </authorList>
    </citation>
    <scope>IDENTIFICATION</scope>
</reference>
<evidence type="ECO:0000256" key="5">
    <source>
        <dbReference type="ARBA" id="ARBA00022989"/>
    </source>
</evidence>
<sequence length="337" mass="36684">MKRAVVFVFVACCVVSALSLAEDKKDSKPPATVSPAGAFSTQTPNTTTTTKNPTTTTPKTTTTKKPTTTNPKTTTTTTKKPTTTIPKTTTTKKPMTTTVKPTTTTPKTTTTKPTTTTPKTTTTTTMTTTPLPPQPTPSANLTGGNYTIMDKDKKVICLMAQMELQIRLATLKANGTFIVQPNKTKADGFCLEMKANLTLVFKEGFITFMFNKSADGTGYVNALSFNLAYPLSKDRSTYSANNDSLHLFPAKAGHSYSCKKESLYMGNGLWLDVDRDRMQAFNVSKNHEFGISDFCPADQPDYRVAIGVGVTLLVLIVIVVVAYMLSRRRRSDGYQSL</sequence>
<evidence type="ECO:0000256" key="3">
    <source>
        <dbReference type="ARBA" id="ARBA00022729"/>
    </source>
</evidence>
<evidence type="ECO:0000256" key="4">
    <source>
        <dbReference type="ARBA" id="ARBA00022753"/>
    </source>
</evidence>
<dbReference type="Pfam" id="PF01299">
    <property type="entry name" value="Lamp2-like_luminal"/>
    <property type="match status" value="1"/>
</dbReference>
<dbReference type="GeneTree" id="ENSGT00940000169954"/>
<dbReference type="AlphaFoldDB" id="A0A4W6FB89"/>
<evidence type="ECO:0000256" key="10">
    <source>
        <dbReference type="SAM" id="Phobius"/>
    </source>
</evidence>
<dbReference type="InterPro" id="IPR048528">
    <property type="entry name" value="Lamp2-like_luminal"/>
</dbReference>
<name>A0A4W6FB89_LATCA</name>
<reference evidence="15" key="2">
    <citation type="submission" date="2025-04" db="UniProtKB">
        <authorList>
            <consortium name="RefSeq"/>
        </authorList>
    </citation>
    <scope>IDENTIFICATION</scope>
    <source>
        <tissue evidence="15">Brain</tissue>
    </source>
</reference>
<comment type="similarity">
    <text evidence="8">Belongs to the LAMP family.</text>
</comment>
<feature type="signal peptide" evidence="11">
    <location>
        <begin position="1"/>
        <end position="21"/>
    </location>
</feature>
<feature type="compositionally biased region" description="Low complexity" evidence="9">
    <location>
        <begin position="41"/>
        <end position="129"/>
    </location>
</feature>
<feature type="transmembrane region" description="Helical" evidence="10">
    <location>
        <begin position="304"/>
        <end position="325"/>
    </location>
</feature>
<dbReference type="Ensembl" id="ENSLCAT00010048595.1">
    <property type="protein sequence ID" value="ENSLCAP00010047431.1"/>
    <property type="gene ID" value="ENSLCAG00010022015.1"/>
</dbReference>
<dbReference type="PROSITE" id="PS51407">
    <property type="entry name" value="LAMP_3"/>
    <property type="match status" value="1"/>
</dbReference>
<dbReference type="CTD" id="968"/>
<keyword evidence="7" id="KW-0325">Glycoprotein</keyword>
<protein>
    <submittedName>
        <fullName evidence="15">Lysosome-associated membrane glycoprotein 3</fullName>
    </submittedName>
</protein>
<proteinExistence type="inferred from homology"/>
<evidence type="ECO:0000256" key="2">
    <source>
        <dbReference type="ARBA" id="ARBA00022692"/>
    </source>
</evidence>